<name>A0A9Y2IHH0_9PSEU</name>
<dbReference type="EMBL" id="CP127294">
    <property type="protein sequence ID" value="WIX80435.1"/>
    <property type="molecule type" value="Genomic_DNA"/>
</dbReference>
<reference evidence="2 3" key="1">
    <citation type="submission" date="2023-06" db="EMBL/GenBank/DDBJ databases">
        <authorList>
            <person name="Oyuntsetseg B."/>
            <person name="Kim S.B."/>
        </authorList>
    </citation>
    <scope>NUCLEOTIDE SEQUENCE [LARGE SCALE GENOMIC DNA]</scope>
    <source>
        <strain evidence="2 3">2-15</strain>
    </source>
</reference>
<keyword evidence="3" id="KW-1185">Reference proteome</keyword>
<sequence length="112" mass="12517">MTAKFKDLALDAQDHQKLADWWCVVLGYTRRDGTRAAEDPVPIVDVAGVGPLIWVNPVPEVKTVKNRMHLDVFGDVGELVSLGAVLVRNKGRDIDWWVMADPEGNEFCVFEP</sequence>
<dbReference type="AlphaFoldDB" id="A0A9Y2IHH0"/>
<feature type="domain" description="Glyoxalase-like" evidence="1">
    <location>
        <begin position="8"/>
        <end position="110"/>
    </location>
</feature>
<evidence type="ECO:0000313" key="2">
    <source>
        <dbReference type="EMBL" id="WIX80435.1"/>
    </source>
</evidence>
<protein>
    <submittedName>
        <fullName evidence="2">VOC family protein</fullName>
    </submittedName>
</protein>
<dbReference type="Proteomes" id="UP001236014">
    <property type="component" value="Chromosome"/>
</dbReference>
<dbReference type="InterPro" id="IPR029068">
    <property type="entry name" value="Glyas_Bleomycin-R_OHBP_Dase"/>
</dbReference>
<dbReference type="PANTHER" id="PTHR35908">
    <property type="entry name" value="HYPOTHETICAL FUSION PROTEIN"/>
    <property type="match status" value="1"/>
</dbReference>
<organism evidence="2 3">
    <name type="scientific">Amycolatopsis carbonis</name>
    <dbReference type="NCBI Taxonomy" id="715471"/>
    <lineage>
        <taxon>Bacteria</taxon>
        <taxon>Bacillati</taxon>
        <taxon>Actinomycetota</taxon>
        <taxon>Actinomycetes</taxon>
        <taxon>Pseudonocardiales</taxon>
        <taxon>Pseudonocardiaceae</taxon>
        <taxon>Amycolatopsis</taxon>
    </lineage>
</organism>
<dbReference type="KEGG" id="acab:QRX50_06555"/>
<gene>
    <name evidence="2" type="ORF">QRX50_06555</name>
</gene>
<dbReference type="SUPFAM" id="SSF54593">
    <property type="entry name" value="Glyoxalase/Bleomycin resistance protein/Dihydroxybiphenyl dioxygenase"/>
    <property type="match status" value="1"/>
</dbReference>
<dbReference type="InterPro" id="IPR041581">
    <property type="entry name" value="Glyoxalase_6"/>
</dbReference>
<dbReference type="RefSeq" id="WP_285971065.1">
    <property type="nucleotide sequence ID" value="NZ_CP127294.1"/>
</dbReference>
<proteinExistence type="predicted"/>
<evidence type="ECO:0000259" key="1">
    <source>
        <dbReference type="Pfam" id="PF18029"/>
    </source>
</evidence>
<dbReference type="Gene3D" id="3.10.180.10">
    <property type="entry name" value="2,3-Dihydroxybiphenyl 1,2-Dioxygenase, domain 1"/>
    <property type="match status" value="1"/>
</dbReference>
<accession>A0A9Y2IHH0</accession>
<dbReference type="PANTHER" id="PTHR35908:SF1">
    <property type="entry name" value="CONSERVED PROTEIN"/>
    <property type="match status" value="1"/>
</dbReference>
<dbReference type="Pfam" id="PF18029">
    <property type="entry name" value="Glyoxalase_6"/>
    <property type="match status" value="1"/>
</dbReference>
<evidence type="ECO:0000313" key="3">
    <source>
        <dbReference type="Proteomes" id="UP001236014"/>
    </source>
</evidence>